<dbReference type="Gene3D" id="3.40.50.300">
    <property type="entry name" value="P-loop containing nucleotide triphosphate hydrolases"/>
    <property type="match status" value="1"/>
</dbReference>
<reference evidence="11" key="1">
    <citation type="submission" date="2020-07" db="EMBL/GenBank/DDBJ databases">
        <title>Genomic analysis of a strain of Sedimentibacter Hydroxybenzoicus DSM7310.</title>
        <authorList>
            <person name="Ma S."/>
        </authorList>
    </citation>
    <scope>NUCLEOTIDE SEQUENCE</scope>
    <source>
        <strain evidence="11">DSM 7310</strain>
    </source>
</reference>
<proteinExistence type="predicted"/>
<dbReference type="Pfam" id="PF00005">
    <property type="entry name" value="ABC_tran"/>
    <property type="match status" value="1"/>
</dbReference>
<keyword evidence="4" id="KW-0410">Iron transport</keyword>
<dbReference type="InterPro" id="IPR003593">
    <property type="entry name" value="AAA+_ATPase"/>
</dbReference>
<evidence type="ECO:0000256" key="7">
    <source>
        <dbReference type="ARBA" id="ARBA00023004"/>
    </source>
</evidence>
<dbReference type="InterPro" id="IPR003439">
    <property type="entry name" value="ABC_transporter-like_ATP-bd"/>
</dbReference>
<dbReference type="GO" id="GO:0006826">
    <property type="term" value="P:iron ion transport"/>
    <property type="evidence" value="ECO:0007669"/>
    <property type="project" value="UniProtKB-KW"/>
</dbReference>
<protein>
    <submittedName>
        <fullName evidence="11">ABC transporter ATP-binding protein</fullName>
    </submittedName>
</protein>
<dbReference type="GO" id="GO:0016887">
    <property type="term" value="F:ATP hydrolysis activity"/>
    <property type="evidence" value="ECO:0007669"/>
    <property type="project" value="InterPro"/>
</dbReference>
<keyword evidence="8" id="KW-0406">Ion transport</keyword>
<dbReference type="RefSeq" id="WP_179238741.1">
    <property type="nucleotide sequence ID" value="NZ_JACBNQ010000016.1"/>
</dbReference>
<accession>A0A974GXB2</accession>
<gene>
    <name evidence="11" type="ORF">HZF24_12885</name>
</gene>
<dbReference type="SUPFAM" id="SSF52540">
    <property type="entry name" value="P-loop containing nucleoside triphosphate hydrolases"/>
    <property type="match status" value="1"/>
</dbReference>
<evidence type="ECO:0000256" key="4">
    <source>
        <dbReference type="ARBA" id="ARBA00022496"/>
    </source>
</evidence>
<evidence type="ECO:0000313" key="12">
    <source>
        <dbReference type="Proteomes" id="UP000611629"/>
    </source>
</evidence>
<dbReference type="InterPro" id="IPR027417">
    <property type="entry name" value="P-loop_NTPase"/>
</dbReference>
<dbReference type="AlphaFoldDB" id="A0A974GXB2"/>
<dbReference type="PROSITE" id="PS50893">
    <property type="entry name" value="ABC_TRANSPORTER_2"/>
    <property type="match status" value="1"/>
</dbReference>
<dbReference type="EMBL" id="JACBNQ010000016">
    <property type="protein sequence ID" value="NYB75036.1"/>
    <property type="molecule type" value="Genomic_DNA"/>
</dbReference>
<keyword evidence="3" id="KW-1003">Cell membrane</keyword>
<keyword evidence="6 11" id="KW-0067">ATP-binding</keyword>
<name>A0A974GXB2_SEDHY</name>
<evidence type="ECO:0000256" key="2">
    <source>
        <dbReference type="ARBA" id="ARBA00022448"/>
    </source>
</evidence>
<evidence type="ECO:0000256" key="8">
    <source>
        <dbReference type="ARBA" id="ARBA00023065"/>
    </source>
</evidence>
<evidence type="ECO:0000256" key="9">
    <source>
        <dbReference type="ARBA" id="ARBA00023136"/>
    </source>
</evidence>
<comment type="subcellular location">
    <subcellularLocation>
        <location evidence="1">Cell membrane</location>
        <topology evidence="1">Peripheral membrane protein</topology>
    </subcellularLocation>
</comment>
<evidence type="ECO:0000256" key="5">
    <source>
        <dbReference type="ARBA" id="ARBA00022741"/>
    </source>
</evidence>
<evidence type="ECO:0000256" key="6">
    <source>
        <dbReference type="ARBA" id="ARBA00022840"/>
    </source>
</evidence>
<sequence>MDLKVEGLNVSYDEKSILKNISFNVKSGEIVTIIGPNGSGKSTLIKTISRYLKPRSGDIYFNEVNIRRINTKEIARNLAVLPQVKAVSSDVSIEELVSYGRFPHLKFGKRMGKDDKEVIAWSLEKTGLFHMKDRYVATLSGGERQRAWIAMTLAQKPKMLLLDEPTTFLDICYQMETLEMVKDLNKTLGITVVMVLHDINQAARYSDKMMVMHEGELREYGEPCRIVSKDLLKDIFRIDADIYEDKVNNCPYFIPKKNNNTAGKCQDD</sequence>
<dbReference type="InterPro" id="IPR017871">
    <property type="entry name" value="ABC_transporter-like_CS"/>
</dbReference>
<keyword evidence="7" id="KW-0408">Iron</keyword>
<dbReference type="CDD" id="cd03214">
    <property type="entry name" value="ABC_Iron-Siderophores_B12_Hemin"/>
    <property type="match status" value="1"/>
</dbReference>
<feature type="domain" description="ABC transporter" evidence="10">
    <location>
        <begin position="3"/>
        <end position="239"/>
    </location>
</feature>
<evidence type="ECO:0000313" key="11">
    <source>
        <dbReference type="EMBL" id="NYB75036.1"/>
    </source>
</evidence>
<keyword evidence="9" id="KW-0472">Membrane</keyword>
<organism evidence="11 12">
    <name type="scientific">Sedimentibacter hydroxybenzoicus DSM 7310</name>
    <dbReference type="NCBI Taxonomy" id="1123245"/>
    <lineage>
        <taxon>Bacteria</taxon>
        <taxon>Bacillati</taxon>
        <taxon>Bacillota</taxon>
        <taxon>Tissierellia</taxon>
        <taxon>Sedimentibacter</taxon>
    </lineage>
</organism>
<dbReference type="FunFam" id="3.40.50.300:FF:000134">
    <property type="entry name" value="Iron-enterobactin ABC transporter ATP-binding protein"/>
    <property type="match status" value="1"/>
</dbReference>
<comment type="caution">
    <text evidence="11">The sequence shown here is derived from an EMBL/GenBank/DDBJ whole genome shotgun (WGS) entry which is preliminary data.</text>
</comment>
<keyword evidence="12" id="KW-1185">Reference proteome</keyword>
<evidence type="ECO:0000256" key="1">
    <source>
        <dbReference type="ARBA" id="ARBA00004202"/>
    </source>
</evidence>
<dbReference type="PANTHER" id="PTHR42771">
    <property type="entry name" value="IRON(3+)-HYDROXAMATE IMPORT ATP-BINDING PROTEIN FHUC"/>
    <property type="match status" value="1"/>
</dbReference>
<dbReference type="Proteomes" id="UP000611629">
    <property type="component" value="Unassembled WGS sequence"/>
</dbReference>
<keyword evidence="2" id="KW-0813">Transport</keyword>
<dbReference type="InterPro" id="IPR051535">
    <property type="entry name" value="Siderophore_ABC-ATPase"/>
</dbReference>
<dbReference type="PROSITE" id="PS00211">
    <property type="entry name" value="ABC_TRANSPORTER_1"/>
    <property type="match status" value="1"/>
</dbReference>
<evidence type="ECO:0000256" key="3">
    <source>
        <dbReference type="ARBA" id="ARBA00022475"/>
    </source>
</evidence>
<keyword evidence="5" id="KW-0547">Nucleotide-binding</keyword>
<dbReference type="GO" id="GO:0005886">
    <property type="term" value="C:plasma membrane"/>
    <property type="evidence" value="ECO:0007669"/>
    <property type="project" value="UniProtKB-SubCell"/>
</dbReference>
<evidence type="ECO:0000259" key="10">
    <source>
        <dbReference type="PROSITE" id="PS50893"/>
    </source>
</evidence>
<dbReference type="PANTHER" id="PTHR42771:SF4">
    <property type="entry name" value="IRON(3+)-HYDROXAMATE IMPORT ATP-BINDING PROTEIN FHUC"/>
    <property type="match status" value="1"/>
</dbReference>
<dbReference type="SMART" id="SM00382">
    <property type="entry name" value="AAA"/>
    <property type="match status" value="1"/>
</dbReference>
<dbReference type="GO" id="GO:0005524">
    <property type="term" value="F:ATP binding"/>
    <property type="evidence" value="ECO:0007669"/>
    <property type="project" value="UniProtKB-KW"/>
</dbReference>